<dbReference type="EMBL" id="AQHF01000026">
    <property type="protein sequence ID" value="MBE0347622.1"/>
    <property type="molecule type" value="Genomic_DNA"/>
</dbReference>
<name>A0A8I0MYD8_9GAMM</name>
<dbReference type="AlphaFoldDB" id="A0A8I0MYD8"/>
<dbReference type="Proteomes" id="UP000660708">
    <property type="component" value="Unassembled WGS sequence"/>
</dbReference>
<dbReference type="RefSeq" id="WP_147391193.1">
    <property type="nucleotide sequence ID" value="NZ_AQHF01000026.1"/>
</dbReference>
<gene>
    <name evidence="1" type="ORF">PPEP_a2116</name>
</gene>
<evidence type="ECO:0000313" key="2">
    <source>
        <dbReference type="Proteomes" id="UP000660708"/>
    </source>
</evidence>
<organism evidence="1 2">
    <name type="scientific">Pseudoalteromonas peptidolytica F12-50-A1</name>
    <dbReference type="NCBI Taxonomy" id="1315280"/>
    <lineage>
        <taxon>Bacteria</taxon>
        <taxon>Pseudomonadati</taxon>
        <taxon>Pseudomonadota</taxon>
        <taxon>Gammaproteobacteria</taxon>
        <taxon>Alteromonadales</taxon>
        <taxon>Pseudoalteromonadaceae</taxon>
        <taxon>Pseudoalteromonas</taxon>
    </lineage>
</organism>
<accession>A0A8I0MYD8</accession>
<proteinExistence type="predicted"/>
<sequence>MRKFFGEGGLELYSSGANVISPSMMMVQKGEDGYQNNLRGLAEGCNIYLICARSRISFDFSKFKIVNNKIYGSALIQNGDEYERYRFIRNFKESDGEVLHFEELGYPDNHVKIYYSTGKTEIFTSYTFLHNEFCEIDFEDNDELEVLYVGQAFGRTGKRIAIDRLSTHKTLQRILADANHFFPDKEIILLMFRFEHGRNIVSSQSISGAEPASTPEEDVEYLNSIMGAKIARRFRVSLAEAALIRYFKPKYNVIYKNTFPSKKHKVLDKLLDFDYSALIVQIDTQNINTKLVSSSLKSPKFYTLSDRVQFAEFPLTNQEERETFLHKQSL</sequence>
<reference evidence="1 2" key="1">
    <citation type="submission" date="2015-06" db="EMBL/GenBank/DDBJ databases">
        <title>Genome sequence of Pseudoalteromonas peptidolytica.</title>
        <authorList>
            <person name="Xie B.-B."/>
            <person name="Rong J.-C."/>
            <person name="Qin Q.-L."/>
            <person name="Zhang Y.-Z."/>
        </authorList>
    </citation>
    <scope>NUCLEOTIDE SEQUENCE [LARGE SCALE GENOMIC DNA]</scope>
    <source>
        <strain evidence="1 2">F12-50-A1</strain>
    </source>
</reference>
<protein>
    <submittedName>
        <fullName evidence="1">Uncharacterized protein</fullName>
    </submittedName>
</protein>
<keyword evidence="2" id="KW-1185">Reference proteome</keyword>
<evidence type="ECO:0000313" key="1">
    <source>
        <dbReference type="EMBL" id="MBE0347622.1"/>
    </source>
</evidence>
<comment type="caution">
    <text evidence="1">The sequence shown here is derived from an EMBL/GenBank/DDBJ whole genome shotgun (WGS) entry which is preliminary data.</text>
</comment>